<protein>
    <recommendedName>
        <fullName evidence="3">SCP domain-containing protein</fullName>
    </recommendedName>
</protein>
<evidence type="ECO:0000313" key="5">
    <source>
        <dbReference type="Proteomes" id="UP000030745"/>
    </source>
</evidence>
<dbReference type="Gene3D" id="3.40.33.10">
    <property type="entry name" value="CAP"/>
    <property type="match status" value="1"/>
</dbReference>
<dbReference type="InterPro" id="IPR014044">
    <property type="entry name" value="CAP_dom"/>
</dbReference>
<feature type="compositionally biased region" description="Polar residues" evidence="1">
    <location>
        <begin position="175"/>
        <end position="187"/>
    </location>
</feature>
<dbReference type="KEGG" id="spar:SPRG_21357"/>
<gene>
    <name evidence="4" type="ORF">SPRG_21357</name>
</gene>
<dbReference type="SUPFAM" id="SSF55797">
    <property type="entry name" value="PR-1-like"/>
    <property type="match status" value="1"/>
</dbReference>
<dbReference type="PANTHER" id="PTHR31157">
    <property type="entry name" value="SCP DOMAIN-CONTAINING PROTEIN"/>
    <property type="match status" value="1"/>
</dbReference>
<accession>A0A067C341</accession>
<dbReference type="InterPro" id="IPR035940">
    <property type="entry name" value="CAP_sf"/>
</dbReference>
<dbReference type="VEuPathDB" id="FungiDB:SPRG_21357"/>
<dbReference type="EMBL" id="KK583298">
    <property type="protein sequence ID" value="KDO20986.1"/>
    <property type="molecule type" value="Genomic_DNA"/>
</dbReference>
<dbReference type="GeneID" id="24142129"/>
<sequence>MYAAFVLFWSTLVAGDIVQDLFDAHNVARKHYGIPEFACLDSQLNTLSQGHADYEVSLGALNHDGFDARCLGVSNRVLCGENTLFDYVDDGSAMTESWMASPPHRLNILNANYTHAGFGVKQSSTTGKWFATALFASANPHKEASCVQSAAEAVVGTSIATTKHHHHHHHHKTHPPSTLQRALRTTE</sequence>
<feature type="domain" description="SCP" evidence="3">
    <location>
        <begin position="22"/>
        <end position="132"/>
    </location>
</feature>
<dbReference type="Proteomes" id="UP000030745">
    <property type="component" value="Unassembled WGS sequence"/>
</dbReference>
<keyword evidence="5" id="KW-1185">Reference proteome</keyword>
<reference evidence="4 5" key="1">
    <citation type="journal article" date="2013" name="PLoS Genet.">
        <title>Distinctive expansion of potential virulence genes in the genome of the oomycete fish pathogen Saprolegnia parasitica.</title>
        <authorList>
            <person name="Jiang R.H."/>
            <person name="de Bruijn I."/>
            <person name="Haas B.J."/>
            <person name="Belmonte R."/>
            <person name="Lobach L."/>
            <person name="Christie J."/>
            <person name="van den Ackerveken G."/>
            <person name="Bottin A."/>
            <person name="Bulone V."/>
            <person name="Diaz-Moreno S.M."/>
            <person name="Dumas B."/>
            <person name="Fan L."/>
            <person name="Gaulin E."/>
            <person name="Govers F."/>
            <person name="Grenville-Briggs L.J."/>
            <person name="Horner N.R."/>
            <person name="Levin J.Z."/>
            <person name="Mammella M."/>
            <person name="Meijer H.J."/>
            <person name="Morris P."/>
            <person name="Nusbaum C."/>
            <person name="Oome S."/>
            <person name="Phillips A.J."/>
            <person name="van Rooyen D."/>
            <person name="Rzeszutek E."/>
            <person name="Saraiva M."/>
            <person name="Secombes C.J."/>
            <person name="Seidl M.F."/>
            <person name="Snel B."/>
            <person name="Stassen J.H."/>
            <person name="Sykes S."/>
            <person name="Tripathy S."/>
            <person name="van den Berg H."/>
            <person name="Vega-Arreguin J.C."/>
            <person name="Wawra S."/>
            <person name="Young S.K."/>
            <person name="Zeng Q."/>
            <person name="Dieguez-Uribeondo J."/>
            <person name="Russ C."/>
            <person name="Tyler B.M."/>
            <person name="van West P."/>
        </authorList>
    </citation>
    <scope>NUCLEOTIDE SEQUENCE [LARGE SCALE GENOMIC DNA]</scope>
    <source>
        <strain evidence="4 5">CBS 223.65</strain>
    </source>
</reference>
<dbReference type="STRING" id="695850.A0A067C341"/>
<evidence type="ECO:0000313" key="4">
    <source>
        <dbReference type="EMBL" id="KDO20986.1"/>
    </source>
</evidence>
<dbReference type="Pfam" id="PF00188">
    <property type="entry name" value="CAP"/>
    <property type="match status" value="1"/>
</dbReference>
<organism evidence="4 5">
    <name type="scientific">Saprolegnia parasitica (strain CBS 223.65)</name>
    <dbReference type="NCBI Taxonomy" id="695850"/>
    <lineage>
        <taxon>Eukaryota</taxon>
        <taxon>Sar</taxon>
        <taxon>Stramenopiles</taxon>
        <taxon>Oomycota</taxon>
        <taxon>Saprolegniomycetes</taxon>
        <taxon>Saprolegniales</taxon>
        <taxon>Saprolegniaceae</taxon>
        <taxon>Saprolegnia</taxon>
    </lineage>
</organism>
<dbReference type="CDD" id="cd05379">
    <property type="entry name" value="CAP_bacterial"/>
    <property type="match status" value="1"/>
</dbReference>
<dbReference type="OrthoDB" id="568194at2759"/>
<evidence type="ECO:0000256" key="1">
    <source>
        <dbReference type="SAM" id="MobiDB-lite"/>
    </source>
</evidence>
<dbReference type="RefSeq" id="XP_012208316.1">
    <property type="nucleotide sequence ID" value="XM_012352926.1"/>
</dbReference>
<keyword evidence="2" id="KW-0732">Signal</keyword>
<dbReference type="PANTHER" id="PTHR31157:SF1">
    <property type="entry name" value="SCP DOMAIN-CONTAINING PROTEIN"/>
    <property type="match status" value="1"/>
</dbReference>
<name>A0A067C341_SAPPC</name>
<feature type="chain" id="PRO_5013198207" description="SCP domain-containing protein" evidence="2">
    <location>
        <begin position="16"/>
        <end position="187"/>
    </location>
</feature>
<proteinExistence type="predicted"/>
<feature type="signal peptide" evidence="2">
    <location>
        <begin position="1"/>
        <end position="15"/>
    </location>
</feature>
<evidence type="ECO:0000259" key="3">
    <source>
        <dbReference type="Pfam" id="PF00188"/>
    </source>
</evidence>
<dbReference type="AlphaFoldDB" id="A0A067C341"/>
<feature type="compositionally biased region" description="Basic residues" evidence="1">
    <location>
        <begin position="162"/>
        <end position="174"/>
    </location>
</feature>
<evidence type="ECO:0000256" key="2">
    <source>
        <dbReference type="SAM" id="SignalP"/>
    </source>
</evidence>
<dbReference type="OMA" id="NVNYTHA"/>
<feature type="region of interest" description="Disordered" evidence="1">
    <location>
        <begin position="161"/>
        <end position="187"/>
    </location>
</feature>